<evidence type="ECO:0000256" key="1">
    <source>
        <dbReference type="SAM" id="MobiDB-lite"/>
    </source>
</evidence>
<evidence type="ECO:0000313" key="3">
    <source>
        <dbReference type="Proteomes" id="UP000026961"/>
    </source>
</evidence>
<feature type="region of interest" description="Disordered" evidence="1">
    <location>
        <begin position="1"/>
        <end position="81"/>
    </location>
</feature>
<feature type="region of interest" description="Disordered" evidence="1">
    <location>
        <begin position="150"/>
        <end position="197"/>
    </location>
</feature>
<dbReference type="AlphaFoldDB" id="A0A0E0A5M6"/>
<dbReference type="HOGENOM" id="CLU_093638_0_0_1"/>
<feature type="region of interest" description="Disordered" evidence="1">
    <location>
        <begin position="230"/>
        <end position="260"/>
    </location>
</feature>
<feature type="compositionally biased region" description="Pro residues" evidence="1">
    <location>
        <begin position="61"/>
        <end position="70"/>
    </location>
</feature>
<reference evidence="2" key="2">
    <citation type="submission" date="2018-05" db="EMBL/GenBank/DDBJ databases">
        <title>OgluRS3 (Oryza glumaepatula Reference Sequence Version 3).</title>
        <authorList>
            <person name="Zhang J."/>
            <person name="Kudrna D."/>
            <person name="Lee S."/>
            <person name="Talag J."/>
            <person name="Welchert J."/>
            <person name="Wing R.A."/>
        </authorList>
    </citation>
    <scope>NUCLEOTIDE SEQUENCE [LARGE SCALE GENOMIC DNA]</scope>
</reference>
<keyword evidence="3" id="KW-1185">Reference proteome</keyword>
<protein>
    <submittedName>
        <fullName evidence="2">Uncharacterized protein</fullName>
    </submittedName>
</protein>
<dbReference type="Gramene" id="OGLUM06G04740.2">
    <property type="protein sequence ID" value="OGLUM06G04740.2"/>
    <property type="gene ID" value="OGLUM06G04740"/>
</dbReference>
<dbReference type="EnsemblPlants" id="OGLUM06G04740.2">
    <property type="protein sequence ID" value="OGLUM06G04740.2"/>
    <property type="gene ID" value="OGLUM06G04740"/>
</dbReference>
<name>A0A0E0A5M6_9ORYZ</name>
<dbReference type="Proteomes" id="UP000026961">
    <property type="component" value="Chromosome 6"/>
</dbReference>
<organism evidence="2">
    <name type="scientific">Oryza glumipatula</name>
    <dbReference type="NCBI Taxonomy" id="40148"/>
    <lineage>
        <taxon>Eukaryota</taxon>
        <taxon>Viridiplantae</taxon>
        <taxon>Streptophyta</taxon>
        <taxon>Embryophyta</taxon>
        <taxon>Tracheophyta</taxon>
        <taxon>Spermatophyta</taxon>
        <taxon>Magnoliopsida</taxon>
        <taxon>Liliopsida</taxon>
        <taxon>Poales</taxon>
        <taxon>Poaceae</taxon>
        <taxon>BOP clade</taxon>
        <taxon>Oryzoideae</taxon>
        <taxon>Oryzeae</taxon>
        <taxon>Oryzinae</taxon>
        <taxon>Oryza</taxon>
    </lineage>
</organism>
<accession>A0A0E0A5M6</accession>
<evidence type="ECO:0000313" key="2">
    <source>
        <dbReference type="EnsemblPlants" id="OGLUM06G04740.2"/>
    </source>
</evidence>
<reference evidence="2" key="1">
    <citation type="submission" date="2015-04" db="UniProtKB">
        <authorList>
            <consortium name="EnsemblPlants"/>
        </authorList>
    </citation>
    <scope>IDENTIFICATION</scope>
</reference>
<feature type="compositionally biased region" description="Basic residues" evidence="1">
    <location>
        <begin position="162"/>
        <end position="184"/>
    </location>
</feature>
<sequence length="260" mass="28289">MGTQRMQVWVGASPEPVDIANKSSSAAAAESPWWQQQQELEPSPNAGPRRLLHHRGDVPRSAPPRRPWPPGERGGRQASSNVLLTSSLRAKVGNFGFARWASGRVTPSSSSTASRRSAHHSDGLVAGNWAEFFSRAHHQRGHATVAAFSIGRRPPCSGQCRRPGRTRRGRRSAERGRRRRRRLRPGTSTLAPSQNPPPFSLQCVKSYYYYYRLSTTTDAVIMTAATTTIHTGSRTGGGRGGGDAPLPLTDPPGRARAKLS</sequence>
<feature type="compositionally biased region" description="Gly residues" evidence="1">
    <location>
        <begin position="234"/>
        <end position="243"/>
    </location>
</feature>
<feature type="compositionally biased region" description="Low complexity" evidence="1">
    <location>
        <begin position="23"/>
        <end position="39"/>
    </location>
</feature>
<proteinExistence type="predicted"/>